<dbReference type="SMART" id="SM00320">
    <property type="entry name" value="WD40"/>
    <property type="match status" value="8"/>
</dbReference>
<dbReference type="InterPro" id="IPR007111">
    <property type="entry name" value="NACHT_NTPase"/>
</dbReference>
<dbReference type="InterPro" id="IPR015943">
    <property type="entry name" value="WD40/YVTN_repeat-like_dom_sf"/>
</dbReference>
<dbReference type="OrthoDB" id="674604at2759"/>
<evidence type="ECO:0000256" key="1">
    <source>
        <dbReference type="ARBA" id="ARBA00022574"/>
    </source>
</evidence>
<dbReference type="RefSeq" id="XP_018078197.1">
    <property type="nucleotide sequence ID" value="XM_018219100.1"/>
</dbReference>
<dbReference type="InterPro" id="IPR019775">
    <property type="entry name" value="WD40_repeat_CS"/>
</dbReference>
<dbReference type="Pfam" id="PF22939">
    <property type="entry name" value="WHD_GPIID"/>
    <property type="match status" value="1"/>
</dbReference>
<feature type="repeat" description="WD" evidence="3">
    <location>
        <begin position="597"/>
        <end position="616"/>
    </location>
</feature>
<accession>A0A194XVU9</accession>
<dbReference type="AlphaFoldDB" id="A0A194XVU9"/>
<dbReference type="InterPro" id="IPR054471">
    <property type="entry name" value="GPIID_WHD"/>
</dbReference>
<dbReference type="InterPro" id="IPR036322">
    <property type="entry name" value="WD40_repeat_dom_sf"/>
</dbReference>
<dbReference type="Gene3D" id="2.130.10.10">
    <property type="entry name" value="YVTN repeat-like/Quinoprotein amine dehydrogenase"/>
    <property type="match status" value="3"/>
</dbReference>
<dbReference type="Gene3D" id="3.40.50.300">
    <property type="entry name" value="P-loop containing nucleotide triphosphate hydrolases"/>
    <property type="match status" value="1"/>
</dbReference>
<feature type="repeat" description="WD" evidence="3">
    <location>
        <begin position="910"/>
        <end position="951"/>
    </location>
</feature>
<dbReference type="PRINTS" id="PR00320">
    <property type="entry name" value="GPROTEINBRPT"/>
</dbReference>
<gene>
    <name evidence="5" type="ORF">LY89DRAFT_726897</name>
</gene>
<feature type="repeat" description="WD" evidence="3">
    <location>
        <begin position="869"/>
        <end position="900"/>
    </location>
</feature>
<dbReference type="InterPro" id="IPR001680">
    <property type="entry name" value="WD40_rpt"/>
</dbReference>
<dbReference type="PANTHER" id="PTHR19848">
    <property type="entry name" value="WD40 REPEAT PROTEIN"/>
    <property type="match status" value="1"/>
</dbReference>
<evidence type="ECO:0000313" key="5">
    <source>
        <dbReference type="EMBL" id="KUJ23842.1"/>
    </source>
</evidence>
<reference evidence="5 6" key="1">
    <citation type="submission" date="2015-10" db="EMBL/GenBank/DDBJ databases">
        <title>Full genome of DAOMC 229536 Phialocephala scopiformis, a fungal endophyte of spruce producing the potent anti-insectan compound rugulosin.</title>
        <authorList>
            <consortium name="DOE Joint Genome Institute"/>
            <person name="Walker A.K."/>
            <person name="Frasz S.L."/>
            <person name="Seifert K.A."/>
            <person name="Miller J.D."/>
            <person name="Mondo S.J."/>
            <person name="Labutti K."/>
            <person name="Lipzen A."/>
            <person name="Dockter R."/>
            <person name="Kennedy M."/>
            <person name="Grigoriev I.V."/>
            <person name="Spatafora J.W."/>
        </authorList>
    </citation>
    <scope>NUCLEOTIDE SEQUENCE [LARGE SCALE GENOMIC DNA]</scope>
    <source>
        <strain evidence="5 6">CBS 120377</strain>
    </source>
</reference>
<feature type="domain" description="NACHT" evidence="4">
    <location>
        <begin position="54"/>
        <end position="280"/>
    </location>
</feature>
<dbReference type="GeneID" id="28828826"/>
<feature type="repeat" description="WD" evidence="3">
    <location>
        <begin position="659"/>
        <end position="700"/>
    </location>
</feature>
<dbReference type="EMBL" id="KQ947404">
    <property type="protein sequence ID" value="KUJ23842.1"/>
    <property type="molecule type" value="Genomic_DNA"/>
</dbReference>
<dbReference type="InterPro" id="IPR020472">
    <property type="entry name" value="WD40_PAC1"/>
</dbReference>
<evidence type="ECO:0000259" key="4">
    <source>
        <dbReference type="PROSITE" id="PS50837"/>
    </source>
</evidence>
<proteinExistence type="predicted"/>
<keyword evidence="6" id="KW-1185">Reference proteome</keyword>
<dbReference type="InterPro" id="IPR027417">
    <property type="entry name" value="P-loop_NTPase"/>
</dbReference>
<organism evidence="5 6">
    <name type="scientific">Mollisia scopiformis</name>
    <name type="common">Conifer needle endophyte fungus</name>
    <name type="synonym">Phialocephala scopiformis</name>
    <dbReference type="NCBI Taxonomy" id="149040"/>
    <lineage>
        <taxon>Eukaryota</taxon>
        <taxon>Fungi</taxon>
        <taxon>Dikarya</taxon>
        <taxon>Ascomycota</taxon>
        <taxon>Pezizomycotina</taxon>
        <taxon>Leotiomycetes</taxon>
        <taxon>Helotiales</taxon>
        <taxon>Mollisiaceae</taxon>
        <taxon>Mollisia</taxon>
    </lineage>
</organism>
<dbReference type="SUPFAM" id="SSF82171">
    <property type="entry name" value="DPP6 N-terminal domain-like"/>
    <property type="match status" value="1"/>
</dbReference>
<feature type="repeat" description="WD" evidence="3">
    <location>
        <begin position="785"/>
        <end position="826"/>
    </location>
</feature>
<dbReference type="Proteomes" id="UP000070700">
    <property type="component" value="Unassembled WGS sequence"/>
</dbReference>
<dbReference type="PROSITE" id="PS00678">
    <property type="entry name" value="WD_REPEATS_1"/>
    <property type="match status" value="4"/>
</dbReference>
<evidence type="ECO:0000256" key="3">
    <source>
        <dbReference type="PROSITE-ProRule" id="PRU00221"/>
    </source>
</evidence>
<dbReference type="InParanoid" id="A0A194XVU9"/>
<feature type="repeat" description="WD" evidence="3">
    <location>
        <begin position="617"/>
        <end position="658"/>
    </location>
</feature>
<dbReference type="SUPFAM" id="SSF50978">
    <property type="entry name" value="WD40 repeat-like"/>
    <property type="match status" value="1"/>
</dbReference>
<feature type="repeat" description="WD" evidence="3">
    <location>
        <begin position="743"/>
        <end position="784"/>
    </location>
</feature>
<dbReference type="PANTHER" id="PTHR19848:SF8">
    <property type="entry name" value="F-BOX AND WD REPEAT DOMAIN CONTAINING 7"/>
    <property type="match status" value="1"/>
</dbReference>
<name>A0A194XVU9_MOLSC</name>
<dbReference type="Pfam" id="PF24883">
    <property type="entry name" value="NPHP3_N"/>
    <property type="match status" value="1"/>
</dbReference>
<keyword evidence="2" id="KW-0677">Repeat</keyword>
<evidence type="ECO:0000256" key="2">
    <source>
        <dbReference type="ARBA" id="ARBA00022737"/>
    </source>
</evidence>
<dbReference type="KEGG" id="psco:LY89DRAFT_726897"/>
<dbReference type="InterPro" id="IPR056884">
    <property type="entry name" value="NPHP3-like_N"/>
</dbReference>
<feature type="repeat" description="WD" evidence="3">
    <location>
        <begin position="701"/>
        <end position="742"/>
    </location>
</feature>
<dbReference type="CDD" id="cd00200">
    <property type="entry name" value="WD40"/>
    <property type="match status" value="1"/>
</dbReference>
<keyword evidence="1 3" id="KW-0853">WD repeat</keyword>
<evidence type="ECO:0000313" key="6">
    <source>
        <dbReference type="Proteomes" id="UP000070700"/>
    </source>
</evidence>
<dbReference type="FunFam" id="3.40.50.300:FF:001638">
    <property type="entry name" value="NACHT and WD40 domain protein"/>
    <property type="match status" value="1"/>
</dbReference>
<feature type="repeat" description="WD" evidence="3">
    <location>
        <begin position="827"/>
        <end position="868"/>
    </location>
</feature>
<protein>
    <recommendedName>
        <fullName evidence="4">NACHT domain-containing protein</fullName>
    </recommendedName>
</protein>
<dbReference type="PROSITE" id="PS50294">
    <property type="entry name" value="WD_REPEATS_REGION"/>
    <property type="match status" value="8"/>
</dbReference>
<dbReference type="Pfam" id="PF00400">
    <property type="entry name" value="WD40"/>
    <property type="match status" value="8"/>
</dbReference>
<dbReference type="PROSITE" id="PS50837">
    <property type="entry name" value="NACHT"/>
    <property type="match status" value="1"/>
</dbReference>
<sequence length="1058" mass="118608">MTRSHFSAIIPKDYERLLDKVRIEDRKGGLLRDSYRWVLDNSEFQRWRNGKHSQLLWIKGDPGKGKTMLLCGIIDELSQSTKLAGHVDGALLSYFFCQAADSRINSATAVLRGLIYLLADQQPSFIPHIRKKYDHAGKQLFEDVNAWVALLEILTNILQDPNLQSTYLVIDALNECVTDLPLLLDFVVRISSISSRVKWIVSSRNWPNIEEHLETATQKIRICLELNEKSISMAVGIYIRYKVDELSQEKKYDDTTRNAVQRYLCSNANDTFLWVALVCQSLSRISRLNTMANLAAFPLGLESVYKRMVQNIYTSENADLCKRVLSVVATAYRPLFLDELKSFIDLPEGVPGDLAAWGQIIGFCGSLLTLRENAVYFVHQSAKEFLLSQTSDAIFPSREHNMHHTLFSRSLLVMSRTLRRDIYSIRAPGLPIYKVKQPHPDPLAGVSYSCFYWVDHLCAARSLETDSRFSTLTERDINAVHTFLSEKFLYWVEALSLSRNISSLVVAIAKLEQFSTQPGISSQHLALVHDMSRFILHFRSAIENYPLQISSSALIFSPTQSLIRQLFWRDEPEWITIKPIMESQWNELLQTLEGHRGSADGTIKLWDTKTRALLQTFKGHTAWVWSVAFSPNSQRLASSSYDHTVRLWDINLGTLQQTLKGHEDSVRTVTFSPNSQQLVSLSSDGNIRLWDANSGVLLQTLGGHKDSVTSVVFSPDGCQLASWSYDRTVRLWDSNSGALKQTLKGHKDWVWSVAFSPDSQWLASSSFDGVLRLWDANTGVLKHTLEGHRDWVWSVAFSPDGQQLVSSSSDGLLRLWDTNSGILLQAFDGHKDWVFSVVFSPDGKRLASGSADKTVRFWDTFSGALLQTLTGHTGWVRSVAFSPDGQWLVSSSADGTVRLWTNSGILMRTLKGHRNSLKSVVFSPDDQRLTSLSADGTVKHWDTNTGALQQACPAVSTPCLSCISDSKLVTERGAVNLDNISESENTEGPESFNSESVGCGFSNDRSWVTWDGENVLWLPPEYRPTASTTSAIAKQKVAIGCSLGRVLLFGFSADVGTQ</sequence>
<dbReference type="PROSITE" id="PS50082">
    <property type="entry name" value="WD_REPEATS_2"/>
    <property type="match status" value="9"/>
</dbReference>
<dbReference type="STRING" id="149040.A0A194XVU9"/>